<evidence type="ECO:0000256" key="2">
    <source>
        <dbReference type="ARBA" id="ARBA00009941"/>
    </source>
</evidence>
<evidence type="ECO:0000256" key="4">
    <source>
        <dbReference type="ARBA" id="ARBA00022670"/>
    </source>
</evidence>
<evidence type="ECO:0000256" key="5">
    <source>
        <dbReference type="ARBA" id="ARBA00022729"/>
    </source>
</evidence>
<protein>
    <recommendedName>
        <fullName evidence="3">legumain</fullName>
        <ecNumber evidence="3">3.4.22.34</ecNumber>
    </recommendedName>
</protein>
<dbReference type="FunFam" id="3.40.50.1460:FF:000006">
    <property type="entry name" value="Legumain"/>
    <property type="match status" value="1"/>
</dbReference>
<comment type="catalytic activity">
    <reaction evidence="1">
        <text>Hydrolysis of proteins and small molecule substrates at -Asn-|-Xaa- bonds.</text>
        <dbReference type="EC" id="3.4.22.34"/>
    </reaction>
</comment>
<dbReference type="GO" id="GO:0004197">
    <property type="term" value="F:cysteine-type endopeptidase activity"/>
    <property type="evidence" value="ECO:0007669"/>
    <property type="project" value="UniProtKB-EC"/>
</dbReference>
<keyword evidence="7" id="KW-0788">Thiol protease</keyword>
<dbReference type="Pfam" id="PF01650">
    <property type="entry name" value="Peptidase_C13"/>
    <property type="match status" value="2"/>
</dbReference>
<dbReference type="CDD" id="cd21115">
    <property type="entry name" value="legumain_C"/>
    <property type="match status" value="1"/>
</dbReference>
<evidence type="ECO:0000256" key="1">
    <source>
        <dbReference type="ARBA" id="ARBA00000810"/>
    </source>
</evidence>
<dbReference type="GO" id="GO:0051603">
    <property type="term" value="P:proteolysis involved in protein catabolic process"/>
    <property type="evidence" value="ECO:0007669"/>
    <property type="project" value="TreeGrafter"/>
</dbReference>
<gene>
    <name evidence="11" type="ORF">HPLM_LOCUS19470</name>
</gene>
<dbReference type="GO" id="GO:0005773">
    <property type="term" value="C:vacuole"/>
    <property type="evidence" value="ECO:0007669"/>
    <property type="project" value="GOC"/>
</dbReference>
<dbReference type="InterPro" id="IPR001096">
    <property type="entry name" value="Peptidase_C13"/>
</dbReference>
<dbReference type="STRING" id="6290.A0A0N4X536"/>
<dbReference type="OrthoDB" id="192611at2759"/>
<evidence type="ECO:0000259" key="10">
    <source>
        <dbReference type="Pfam" id="PF20985"/>
    </source>
</evidence>
<evidence type="ECO:0000256" key="7">
    <source>
        <dbReference type="ARBA" id="ARBA00022807"/>
    </source>
</evidence>
<keyword evidence="6" id="KW-0378">Hydrolase</keyword>
<dbReference type="EMBL" id="UZAF01021353">
    <property type="protein sequence ID" value="VDO77447.1"/>
    <property type="molecule type" value="Genomic_DNA"/>
</dbReference>
<reference evidence="13" key="1">
    <citation type="submission" date="2017-02" db="UniProtKB">
        <authorList>
            <consortium name="WormBaseParasite"/>
        </authorList>
    </citation>
    <scope>IDENTIFICATION</scope>
</reference>
<dbReference type="Proteomes" id="UP000268014">
    <property type="component" value="Unassembled WGS sequence"/>
</dbReference>
<sequence>MSLTAYSDQSSGKRSKNKRFGNSGDRNPAKGEVHALLVAGDKGWYNYRHQADVAHAYHVLLDHGVPAKNIIVMMYDDIATHDENPYKGKIFNSPNGPDVYAGLKIDYNGDSVTPENFLAVLRGDRDAVKGGNGRVIESNENDRLFVFYADHGATGLVAFPTDILTAKQLHDTLKDMHGNHKYGQLVFYLEACEGGSMFRGILEDDIDVYAVTSANYNEFAYGTYCENDLIPCFGDEFSVNWMEDSDRQDINLETLGEQFELVKGLTTHSHVRRYGNVSIGDEPQDINLETLGEQFELVKGLTTHSHVRRYGNVSIGDEPVGWFQGFRKNMLRTSESSTKLNKPRHRSMSWPSRDVKLMHLQKMKLLGVQSATVNHEINRIQESYSFRRQLLEEKTSVRNLDCHDDVVRAFDSICIDINKHDYALMYMYVLNNLCIKFNDSAKIIKAMRTICSETRDHFF</sequence>
<dbReference type="InterPro" id="IPR048501">
    <property type="entry name" value="Legum_prodom"/>
</dbReference>
<evidence type="ECO:0000256" key="6">
    <source>
        <dbReference type="ARBA" id="ARBA00022801"/>
    </source>
</evidence>
<keyword evidence="5" id="KW-0732">Signal</keyword>
<dbReference type="PANTHER" id="PTHR12000">
    <property type="entry name" value="HEMOGLOBINASE FAMILY MEMBER"/>
    <property type="match status" value="1"/>
</dbReference>
<dbReference type="PANTHER" id="PTHR12000:SF42">
    <property type="entry name" value="LEGUMAIN"/>
    <property type="match status" value="1"/>
</dbReference>
<dbReference type="Gene3D" id="1.10.132.130">
    <property type="match status" value="1"/>
</dbReference>
<dbReference type="WBParaSite" id="HPLM_0001947801-mRNA-1">
    <property type="protein sequence ID" value="HPLM_0001947801-mRNA-1"/>
    <property type="gene ID" value="HPLM_0001947801"/>
</dbReference>
<evidence type="ECO:0000256" key="9">
    <source>
        <dbReference type="SAM" id="MobiDB-lite"/>
    </source>
</evidence>
<dbReference type="EC" id="3.4.22.34" evidence="3"/>
<evidence type="ECO:0000313" key="13">
    <source>
        <dbReference type="WBParaSite" id="HPLM_0001947801-mRNA-1"/>
    </source>
</evidence>
<dbReference type="OMA" id="ISAYAMT"/>
<dbReference type="PIRSF" id="PIRSF019663">
    <property type="entry name" value="Legumain"/>
    <property type="match status" value="1"/>
</dbReference>
<feature type="domain" description="Legumain prodomain" evidence="10">
    <location>
        <begin position="391"/>
        <end position="451"/>
    </location>
</feature>
<accession>A0A0N4X536</accession>
<proteinExistence type="inferred from homology"/>
<feature type="compositionally biased region" description="Polar residues" evidence="9">
    <location>
        <begin position="1"/>
        <end position="12"/>
    </location>
</feature>
<feature type="active site" evidence="8">
    <location>
        <position position="151"/>
    </location>
</feature>
<evidence type="ECO:0000313" key="11">
    <source>
        <dbReference type="EMBL" id="VDO77447.1"/>
    </source>
</evidence>
<evidence type="ECO:0000256" key="8">
    <source>
        <dbReference type="PIRSR" id="PIRSR019663-1"/>
    </source>
</evidence>
<evidence type="ECO:0000313" key="12">
    <source>
        <dbReference type="Proteomes" id="UP000268014"/>
    </source>
</evidence>
<dbReference type="Gene3D" id="3.40.50.1460">
    <property type="match status" value="2"/>
</dbReference>
<dbReference type="Pfam" id="PF20985">
    <property type="entry name" value="Legum_prodom"/>
    <property type="match status" value="1"/>
</dbReference>
<dbReference type="AlphaFoldDB" id="A0A0N4X536"/>
<keyword evidence="4" id="KW-0645">Protease</keyword>
<evidence type="ECO:0000256" key="3">
    <source>
        <dbReference type="ARBA" id="ARBA00012628"/>
    </source>
</evidence>
<keyword evidence="12" id="KW-1185">Reference proteome</keyword>
<comment type="similarity">
    <text evidence="2">Belongs to the peptidase C13 family.</text>
</comment>
<organism evidence="13">
    <name type="scientific">Haemonchus placei</name>
    <name type="common">Barber's pole worm</name>
    <dbReference type="NCBI Taxonomy" id="6290"/>
    <lineage>
        <taxon>Eukaryota</taxon>
        <taxon>Metazoa</taxon>
        <taxon>Ecdysozoa</taxon>
        <taxon>Nematoda</taxon>
        <taxon>Chromadorea</taxon>
        <taxon>Rhabditida</taxon>
        <taxon>Rhabditina</taxon>
        <taxon>Rhabditomorpha</taxon>
        <taxon>Strongyloidea</taxon>
        <taxon>Trichostrongylidae</taxon>
        <taxon>Haemonchus</taxon>
    </lineage>
</organism>
<feature type="region of interest" description="Disordered" evidence="9">
    <location>
        <begin position="1"/>
        <end position="27"/>
    </location>
</feature>
<reference evidence="11 12" key="2">
    <citation type="submission" date="2018-11" db="EMBL/GenBank/DDBJ databases">
        <authorList>
            <consortium name="Pathogen Informatics"/>
        </authorList>
    </citation>
    <scope>NUCLEOTIDE SEQUENCE [LARGE SCALE GENOMIC DNA]</scope>
    <source>
        <strain evidence="11 12">MHpl1</strain>
    </source>
</reference>
<name>A0A0N4X536_HAEPC</name>
<dbReference type="InterPro" id="IPR046427">
    <property type="entry name" value="Legumain_prodom_sf"/>
</dbReference>
<dbReference type="GO" id="GO:0006624">
    <property type="term" value="P:vacuolar protein processing"/>
    <property type="evidence" value="ECO:0007669"/>
    <property type="project" value="TreeGrafter"/>
</dbReference>
<dbReference type="PRINTS" id="PR00776">
    <property type="entry name" value="HEMOGLOBNASE"/>
</dbReference>
<feature type="active site" description="Nucleophile" evidence="8">
    <location>
        <position position="192"/>
    </location>
</feature>